<evidence type="ECO:0000256" key="1">
    <source>
        <dbReference type="ARBA" id="ARBA00001933"/>
    </source>
</evidence>
<protein>
    <submittedName>
        <fullName evidence="9">Aminotransferase</fullName>
    </submittedName>
</protein>
<dbReference type="FunFam" id="3.30.470.10:FF:000004">
    <property type="entry name" value="Branched-chain-amino-acid aminotransferase"/>
    <property type="match status" value="1"/>
</dbReference>
<comment type="pathway">
    <text evidence="2">Secondary metabolite biosynthesis.</text>
</comment>
<keyword evidence="6" id="KW-0663">Pyridoxal phosphate</keyword>
<dbReference type="Gene3D" id="3.20.10.10">
    <property type="entry name" value="D-amino Acid Aminotransferase, subunit A, domain 2"/>
    <property type="match status" value="1"/>
</dbReference>
<organism evidence="9 10">
    <name type="scientific">Chaetomium strumarium</name>
    <dbReference type="NCBI Taxonomy" id="1170767"/>
    <lineage>
        <taxon>Eukaryota</taxon>
        <taxon>Fungi</taxon>
        <taxon>Dikarya</taxon>
        <taxon>Ascomycota</taxon>
        <taxon>Pezizomycotina</taxon>
        <taxon>Sordariomycetes</taxon>
        <taxon>Sordariomycetidae</taxon>
        <taxon>Sordariales</taxon>
        <taxon>Chaetomiaceae</taxon>
        <taxon>Chaetomium</taxon>
    </lineage>
</organism>
<keyword evidence="10" id="KW-1185">Reference proteome</keyword>
<dbReference type="RefSeq" id="XP_062725585.1">
    <property type="nucleotide sequence ID" value="XM_062868262.1"/>
</dbReference>
<feature type="modified residue" description="N6-(pyridoxal phosphate)lysine" evidence="7">
    <location>
        <position position="193"/>
    </location>
</feature>
<dbReference type="InterPro" id="IPR043132">
    <property type="entry name" value="BCAT-like_C"/>
</dbReference>
<dbReference type="FunFam" id="3.20.10.10:FF:000010">
    <property type="entry name" value="Branched-chain amino acid aminotransferase"/>
    <property type="match status" value="1"/>
</dbReference>
<dbReference type="GO" id="GO:0009081">
    <property type="term" value="P:branched-chain amino acid metabolic process"/>
    <property type="evidence" value="ECO:0007669"/>
    <property type="project" value="InterPro"/>
</dbReference>
<dbReference type="PANTHER" id="PTHR42825">
    <property type="entry name" value="AMINO ACID AMINOTRANSFERASE"/>
    <property type="match status" value="1"/>
</dbReference>
<keyword evidence="5" id="KW-0808">Transferase</keyword>
<dbReference type="SUPFAM" id="SSF56752">
    <property type="entry name" value="D-aminoacid aminotransferase-like PLP-dependent enzymes"/>
    <property type="match status" value="1"/>
</dbReference>
<evidence type="ECO:0000256" key="7">
    <source>
        <dbReference type="PIRSR" id="PIRSR006468-1"/>
    </source>
</evidence>
<sequence>MASSFPPPPVNTIDWSNVGFRVREVNGHIESHYSVQTGQWSPLEFVTDPYIRIHGMAPALNYGQQAYEGLKAFRLPGDSAIAVFRPDRNAARLQHSAAFISVPPVPADMFLAAVKAAVALNAEYVPPHETGAAMYIRPQVYGSSAQLGLSPPEEYTFCVYVLPTGVYHGTHPVKALVLDEFDRAAPNGTGSAKVGGNYAPVLRWSERARQEGYGITLHLDSKAHEEVDEFSTSGFIGAVVEGEEVTLVVPDSRAVIESVTSDSVQQIGRSFGWKVEKRSIKYSELPNFTEVMAAGTAAALVPIRSITRRTAPSLPKHPRVSVRDGEETVTYIPEGNEEPGPIFSKLISQLKGIQLGKVKDEFGWRFEVSEEDGSRVIGTGASPSNGNGQTVDQLD</sequence>
<evidence type="ECO:0000256" key="3">
    <source>
        <dbReference type="ARBA" id="ARBA00009320"/>
    </source>
</evidence>
<dbReference type="Proteomes" id="UP001273166">
    <property type="component" value="Unassembled WGS sequence"/>
</dbReference>
<comment type="cofactor">
    <cofactor evidence="1">
        <name>pyridoxal 5'-phosphate</name>
        <dbReference type="ChEBI" id="CHEBI:597326"/>
    </cofactor>
</comment>
<comment type="similarity">
    <text evidence="3">Belongs to the class-IV pyridoxal-phosphate-dependent aminotransferase family.</text>
</comment>
<dbReference type="InterPro" id="IPR036038">
    <property type="entry name" value="Aminotransferase-like"/>
</dbReference>
<proteinExistence type="inferred from homology"/>
<dbReference type="InterPro" id="IPR043131">
    <property type="entry name" value="BCAT-like_N"/>
</dbReference>
<dbReference type="PANTHER" id="PTHR42825:SF2">
    <property type="entry name" value="BRANCHED-CHAIN-AMINO-ACID AMINOTRANSFERASE 3, CHLOROPLASTIC-RELATED"/>
    <property type="match status" value="1"/>
</dbReference>
<dbReference type="AlphaFoldDB" id="A0AAJ0H1J8"/>
<accession>A0AAJ0H1J8</accession>
<gene>
    <name evidence="9" type="ORF">B0T15DRAFT_516576</name>
</gene>
<evidence type="ECO:0000256" key="8">
    <source>
        <dbReference type="SAM" id="MobiDB-lite"/>
    </source>
</evidence>
<evidence type="ECO:0000313" key="10">
    <source>
        <dbReference type="Proteomes" id="UP001273166"/>
    </source>
</evidence>
<dbReference type="Gene3D" id="3.30.470.10">
    <property type="match status" value="1"/>
</dbReference>
<dbReference type="CDD" id="cd01557">
    <property type="entry name" value="BCAT_beta_family"/>
    <property type="match status" value="1"/>
</dbReference>
<dbReference type="InterPro" id="IPR001544">
    <property type="entry name" value="Aminotrans_IV"/>
</dbReference>
<evidence type="ECO:0000256" key="2">
    <source>
        <dbReference type="ARBA" id="ARBA00005179"/>
    </source>
</evidence>
<name>A0AAJ0H1J8_9PEZI</name>
<comment type="caution">
    <text evidence="9">The sequence shown here is derived from an EMBL/GenBank/DDBJ whole genome shotgun (WGS) entry which is preliminary data.</text>
</comment>
<keyword evidence="4 9" id="KW-0032">Aminotransferase</keyword>
<evidence type="ECO:0000256" key="5">
    <source>
        <dbReference type="ARBA" id="ARBA00022679"/>
    </source>
</evidence>
<dbReference type="PIRSF" id="PIRSF006468">
    <property type="entry name" value="BCAT1"/>
    <property type="match status" value="1"/>
</dbReference>
<evidence type="ECO:0000313" key="9">
    <source>
        <dbReference type="EMBL" id="KAK3309805.1"/>
    </source>
</evidence>
<reference evidence="9" key="2">
    <citation type="submission" date="2023-06" db="EMBL/GenBank/DDBJ databases">
        <authorList>
            <consortium name="Lawrence Berkeley National Laboratory"/>
            <person name="Mondo S.J."/>
            <person name="Hensen N."/>
            <person name="Bonometti L."/>
            <person name="Westerberg I."/>
            <person name="Brannstrom I.O."/>
            <person name="Guillou S."/>
            <person name="Cros-Aarteil S."/>
            <person name="Calhoun S."/>
            <person name="Haridas S."/>
            <person name="Kuo A."/>
            <person name="Pangilinan J."/>
            <person name="Riley R."/>
            <person name="Labutti K."/>
            <person name="Andreopoulos B."/>
            <person name="Lipzen A."/>
            <person name="Chen C."/>
            <person name="Yanf M."/>
            <person name="Daum C."/>
            <person name="Ng V."/>
            <person name="Clum A."/>
            <person name="Steindorff A."/>
            <person name="Ohm R."/>
            <person name="Martin F."/>
            <person name="Silar P."/>
            <person name="Natvig D."/>
            <person name="Lalanne C."/>
            <person name="Gautier V."/>
            <person name="Ament-Velasquez S.L."/>
            <person name="Kruys A."/>
            <person name="Hutchinson M.I."/>
            <person name="Powell A.J."/>
            <person name="Barry K."/>
            <person name="Miller A.N."/>
            <person name="Grigoriev I.V."/>
            <person name="Debuchy R."/>
            <person name="Gladieux P."/>
            <person name="Thoren M.H."/>
            <person name="Johannesson H."/>
        </authorList>
    </citation>
    <scope>NUCLEOTIDE SEQUENCE</scope>
    <source>
        <strain evidence="9">CBS 333.67</strain>
    </source>
</reference>
<dbReference type="GO" id="GO:0004084">
    <property type="term" value="F:branched-chain-amino-acid transaminase activity"/>
    <property type="evidence" value="ECO:0007669"/>
    <property type="project" value="InterPro"/>
</dbReference>
<dbReference type="GeneID" id="87887091"/>
<evidence type="ECO:0000256" key="6">
    <source>
        <dbReference type="ARBA" id="ARBA00022898"/>
    </source>
</evidence>
<dbReference type="InterPro" id="IPR005786">
    <property type="entry name" value="B_amino_transII"/>
</dbReference>
<dbReference type="EMBL" id="JAUDZG010000001">
    <property type="protein sequence ID" value="KAK3309805.1"/>
    <property type="molecule type" value="Genomic_DNA"/>
</dbReference>
<feature type="region of interest" description="Disordered" evidence="8">
    <location>
        <begin position="371"/>
        <end position="395"/>
    </location>
</feature>
<dbReference type="InterPro" id="IPR033939">
    <property type="entry name" value="BCAT_family"/>
</dbReference>
<feature type="compositionally biased region" description="Polar residues" evidence="8">
    <location>
        <begin position="381"/>
        <end position="395"/>
    </location>
</feature>
<reference evidence="9" key="1">
    <citation type="journal article" date="2023" name="Mol. Phylogenet. Evol.">
        <title>Genome-scale phylogeny and comparative genomics of the fungal order Sordariales.</title>
        <authorList>
            <person name="Hensen N."/>
            <person name="Bonometti L."/>
            <person name="Westerberg I."/>
            <person name="Brannstrom I.O."/>
            <person name="Guillou S."/>
            <person name="Cros-Aarteil S."/>
            <person name="Calhoun S."/>
            <person name="Haridas S."/>
            <person name="Kuo A."/>
            <person name="Mondo S."/>
            <person name="Pangilinan J."/>
            <person name="Riley R."/>
            <person name="LaButti K."/>
            <person name="Andreopoulos B."/>
            <person name="Lipzen A."/>
            <person name="Chen C."/>
            <person name="Yan M."/>
            <person name="Daum C."/>
            <person name="Ng V."/>
            <person name="Clum A."/>
            <person name="Steindorff A."/>
            <person name="Ohm R.A."/>
            <person name="Martin F."/>
            <person name="Silar P."/>
            <person name="Natvig D.O."/>
            <person name="Lalanne C."/>
            <person name="Gautier V."/>
            <person name="Ament-Velasquez S.L."/>
            <person name="Kruys A."/>
            <person name="Hutchinson M.I."/>
            <person name="Powell A.J."/>
            <person name="Barry K."/>
            <person name="Miller A.N."/>
            <person name="Grigoriev I.V."/>
            <person name="Debuchy R."/>
            <person name="Gladieux P."/>
            <person name="Hiltunen Thoren M."/>
            <person name="Johannesson H."/>
        </authorList>
    </citation>
    <scope>NUCLEOTIDE SEQUENCE</scope>
    <source>
        <strain evidence="9">CBS 333.67</strain>
    </source>
</reference>
<dbReference type="Pfam" id="PF01063">
    <property type="entry name" value="Aminotran_4"/>
    <property type="match status" value="1"/>
</dbReference>
<evidence type="ECO:0000256" key="4">
    <source>
        <dbReference type="ARBA" id="ARBA00022576"/>
    </source>
</evidence>